<dbReference type="AlphaFoldDB" id="A0AAV2EN35"/>
<accession>A0AAV2EN35</accession>
<gene>
    <name evidence="1" type="ORF">LTRI10_LOCUS28413</name>
</gene>
<dbReference type="Gene3D" id="1.10.1200.270">
    <property type="entry name" value="Methyltransferase, alpha-helical capping domain"/>
    <property type="match status" value="1"/>
</dbReference>
<dbReference type="EMBL" id="OZ034818">
    <property type="protein sequence ID" value="CAL1387426.1"/>
    <property type="molecule type" value="Genomic_DNA"/>
</dbReference>
<dbReference type="Proteomes" id="UP001497516">
    <property type="component" value="Chromosome 5"/>
</dbReference>
<keyword evidence="2" id="KW-1185">Reference proteome</keyword>
<proteinExistence type="predicted"/>
<sequence>MDWDVYRGVNLARDGGYNLSKCMEAAFDPIIAHHFNLSREITAEVFRRYGLLLSDWMAKESPALVSLTSSLTKRH</sequence>
<organism evidence="1 2">
    <name type="scientific">Linum trigynum</name>
    <dbReference type="NCBI Taxonomy" id="586398"/>
    <lineage>
        <taxon>Eukaryota</taxon>
        <taxon>Viridiplantae</taxon>
        <taxon>Streptophyta</taxon>
        <taxon>Embryophyta</taxon>
        <taxon>Tracheophyta</taxon>
        <taxon>Spermatophyta</taxon>
        <taxon>Magnoliopsida</taxon>
        <taxon>eudicotyledons</taxon>
        <taxon>Gunneridae</taxon>
        <taxon>Pentapetalae</taxon>
        <taxon>rosids</taxon>
        <taxon>fabids</taxon>
        <taxon>Malpighiales</taxon>
        <taxon>Linaceae</taxon>
        <taxon>Linum</taxon>
    </lineage>
</organism>
<evidence type="ECO:0000313" key="2">
    <source>
        <dbReference type="Proteomes" id="UP001497516"/>
    </source>
</evidence>
<protein>
    <submittedName>
        <fullName evidence="1">Uncharacterized protein</fullName>
    </submittedName>
</protein>
<reference evidence="1 2" key="1">
    <citation type="submission" date="2024-04" db="EMBL/GenBank/DDBJ databases">
        <authorList>
            <person name="Fracassetti M."/>
        </authorList>
    </citation>
    <scope>NUCLEOTIDE SEQUENCE [LARGE SCALE GENOMIC DNA]</scope>
</reference>
<evidence type="ECO:0000313" key="1">
    <source>
        <dbReference type="EMBL" id="CAL1387426.1"/>
    </source>
</evidence>
<dbReference type="InterPro" id="IPR042086">
    <property type="entry name" value="MeTrfase_capping"/>
</dbReference>
<name>A0AAV2EN35_9ROSI</name>